<proteinExistence type="predicted"/>
<evidence type="ECO:0000313" key="2">
    <source>
        <dbReference type="Proteomes" id="UP000691718"/>
    </source>
</evidence>
<dbReference type="OrthoDB" id="7464572at2759"/>
<name>A0A8S3X6V2_PARAO</name>
<comment type="caution">
    <text evidence="1">The sequence shown here is derived from an EMBL/GenBank/DDBJ whole genome shotgun (WGS) entry which is preliminary data.</text>
</comment>
<accession>A0A8S3X6V2</accession>
<dbReference type="AlphaFoldDB" id="A0A8S3X6V2"/>
<keyword evidence="2" id="KW-1185">Reference proteome</keyword>
<dbReference type="Proteomes" id="UP000691718">
    <property type="component" value="Unassembled WGS sequence"/>
</dbReference>
<gene>
    <name evidence="1" type="ORF">PAPOLLO_LOCUS13859</name>
</gene>
<reference evidence="1" key="1">
    <citation type="submission" date="2021-04" db="EMBL/GenBank/DDBJ databases">
        <authorList>
            <person name="Tunstrom K."/>
        </authorList>
    </citation>
    <scope>NUCLEOTIDE SEQUENCE</scope>
</reference>
<dbReference type="EMBL" id="CAJQZP010000945">
    <property type="protein sequence ID" value="CAG5001132.1"/>
    <property type="molecule type" value="Genomic_DNA"/>
</dbReference>
<evidence type="ECO:0000313" key="1">
    <source>
        <dbReference type="EMBL" id="CAG5001132.1"/>
    </source>
</evidence>
<protein>
    <submittedName>
        <fullName evidence="1">(apollo) hypothetical protein</fullName>
    </submittedName>
</protein>
<sequence length="129" mass="14046">MVYSDDMILSAVLAFLAPFTTECMNGLREGVPGPRETTKTDAEVDMGILGFTLSSLMTLAKPVSAQNSPAYSKRWKAVSASVQMADIVAPETWTSIISLATLFQNIIAVRDDLRVEIVDKVISLEYTAK</sequence>
<organism evidence="1 2">
    <name type="scientific">Parnassius apollo</name>
    <name type="common">Apollo butterfly</name>
    <name type="synonym">Papilio apollo</name>
    <dbReference type="NCBI Taxonomy" id="110799"/>
    <lineage>
        <taxon>Eukaryota</taxon>
        <taxon>Metazoa</taxon>
        <taxon>Ecdysozoa</taxon>
        <taxon>Arthropoda</taxon>
        <taxon>Hexapoda</taxon>
        <taxon>Insecta</taxon>
        <taxon>Pterygota</taxon>
        <taxon>Neoptera</taxon>
        <taxon>Endopterygota</taxon>
        <taxon>Lepidoptera</taxon>
        <taxon>Glossata</taxon>
        <taxon>Ditrysia</taxon>
        <taxon>Papilionoidea</taxon>
        <taxon>Papilionidae</taxon>
        <taxon>Parnassiinae</taxon>
        <taxon>Parnassini</taxon>
        <taxon>Parnassius</taxon>
        <taxon>Parnassius</taxon>
    </lineage>
</organism>